<evidence type="ECO:0000256" key="3">
    <source>
        <dbReference type="ARBA" id="ARBA00022448"/>
    </source>
</evidence>
<keyword evidence="6" id="KW-0843">Virulence</keyword>
<gene>
    <name evidence="8" type="ORF">J2125_002005</name>
</gene>
<dbReference type="InterPro" id="IPR037203">
    <property type="entry name" value="T3SS_needle-like_sf"/>
</dbReference>
<comment type="caution">
    <text evidence="8">The sequence shown here is derived from an EMBL/GenBank/DDBJ whole genome shotgun (WGS) entry which is preliminary data.</text>
</comment>
<comment type="subcellular location">
    <subcellularLocation>
        <location evidence="1">Cell surface</location>
    </subcellularLocation>
    <subcellularLocation>
        <location evidence="2">Secreted</location>
    </subcellularLocation>
</comment>
<comment type="similarity">
    <text evidence="7">Belongs to the SctF family.</text>
</comment>
<protein>
    <submittedName>
        <fullName evidence="8">Type III secretion protein F</fullName>
    </submittedName>
</protein>
<keyword evidence="3" id="KW-0813">Transport</keyword>
<dbReference type="EMBL" id="JAGGMQ010000001">
    <property type="protein sequence ID" value="MBP2168813.1"/>
    <property type="molecule type" value="Genomic_DNA"/>
</dbReference>
<evidence type="ECO:0000256" key="7">
    <source>
        <dbReference type="ARBA" id="ARBA00035658"/>
    </source>
</evidence>
<evidence type="ECO:0000256" key="4">
    <source>
        <dbReference type="ARBA" id="ARBA00022525"/>
    </source>
</evidence>
<keyword evidence="9" id="KW-1185">Reference proteome</keyword>
<proteinExistence type="inferred from homology"/>
<sequence length="83" mass="9158">MEFVTNKWAGFLTDTSGKFDSRVVELNSELAAALLALQGDSSDPTLLAKYQSLSSDYQVYRQTQSSVVKSYKDVATAIIANFR</sequence>
<dbReference type="NCBIfam" id="TIGR02105">
    <property type="entry name" value="III_needle"/>
    <property type="match status" value="1"/>
</dbReference>
<dbReference type="Gene3D" id="1.20.58.90">
    <property type="match status" value="1"/>
</dbReference>
<keyword evidence="5" id="KW-0653">Protein transport</keyword>
<keyword evidence="4" id="KW-0964">Secreted</keyword>
<dbReference type="InterPro" id="IPR011841">
    <property type="entry name" value="T3SS_needle_YscF"/>
</dbReference>
<reference evidence="9" key="2">
    <citation type="submission" date="2023-07" db="EMBL/GenBank/DDBJ databases">
        <title>Genome mining of underrepresented organisms for secondary metabolites.</title>
        <authorList>
            <person name="D'Agostino P.M."/>
        </authorList>
    </citation>
    <scope>NUCLEOTIDE SEQUENCE [LARGE SCALE GENOMIC DNA]</scope>
    <source>
        <strain evidence="9">WS4403</strain>
    </source>
</reference>
<reference evidence="8 9" key="1">
    <citation type="submission" date="2021-03" db="EMBL/GenBank/DDBJ databases">
        <authorList>
            <person name="D'Agostino P."/>
            <person name="Huntemann M."/>
            <person name="Clum A."/>
            <person name="Spunde A."/>
            <person name="Palaniappan K."/>
            <person name="Ritter S."/>
            <person name="Mikhailova N."/>
            <person name="Chen I.-M."/>
            <person name="Stamatis D."/>
            <person name="Reddy T."/>
            <person name="O'Malley R."/>
            <person name="Daum C."/>
            <person name="Shapiro N."/>
            <person name="Ivanova N."/>
            <person name="Kyrpides N."/>
            <person name="Woyke T."/>
        </authorList>
    </citation>
    <scope>NUCLEOTIDE SEQUENCE [LARGE SCALE GENOMIC DNA]</scope>
    <source>
        <strain evidence="8 9">WS4403</strain>
    </source>
</reference>
<accession>A0ABS4P844</accession>
<evidence type="ECO:0000256" key="1">
    <source>
        <dbReference type="ARBA" id="ARBA00004241"/>
    </source>
</evidence>
<name>A0ABS4P844_9GAMM</name>
<evidence type="ECO:0000256" key="6">
    <source>
        <dbReference type="ARBA" id="ARBA00023026"/>
    </source>
</evidence>
<evidence type="ECO:0000313" key="8">
    <source>
        <dbReference type="EMBL" id="MBP2168813.1"/>
    </source>
</evidence>
<dbReference type="SUPFAM" id="SSF140129">
    <property type="entry name" value="MxiH-like"/>
    <property type="match status" value="1"/>
</dbReference>
<evidence type="ECO:0000256" key="2">
    <source>
        <dbReference type="ARBA" id="ARBA00004613"/>
    </source>
</evidence>
<evidence type="ECO:0000256" key="5">
    <source>
        <dbReference type="ARBA" id="ARBA00022927"/>
    </source>
</evidence>
<dbReference type="RefSeq" id="WP_017799603.1">
    <property type="nucleotide sequence ID" value="NZ_JAGGMQ010000001.1"/>
</dbReference>
<dbReference type="Proteomes" id="UP001195624">
    <property type="component" value="Unassembled WGS sequence"/>
</dbReference>
<evidence type="ECO:0000313" key="9">
    <source>
        <dbReference type="Proteomes" id="UP001195624"/>
    </source>
</evidence>
<dbReference type="Pfam" id="PF09392">
    <property type="entry name" value="T3SS_needle_F"/>
    <property type="match status" value="1"/>
</dbReference>
<dbReference type="InterPro" id="IPR021123">
    <property type="entry name" value="T3SS_needle-like"/>
</dbReference>
<organism evidence="8 9">
    <name type="scientific">Winslowiella toletana</name>
    <dbReference type="NCBI Taxonomy" id="92490"/>
    <lineage>
        <taxon>Bacteria</taxon>
        <taxon>Pseudomonadati</taxon>
        <taxon>Pseudomonadota</taxon>
        <taxon>Gammaproteobacteria</taxon>
        <taxon>Enterobacterales</taxon>
        <taxon>Erwiniaceae</taxon>
        <taxon>Winslowiella</taxon>
    </lineage>
</organism>